<protein>
    <submittedName>
        <fullName evidence="2">Coat protein</fullName>
    </submittedName>
</protein>
<dbReference type="GO" id="GO:0019028">
    <property type="term" value="C:viral capsid"/>
    <property type="evidence" value="ECO:0007669"/>
    <property type="project" value="UniProtKB-KW"/>
</dbReference>
<dbReference type="Pfam" id="PF05518">
    <property type="entry name" value="Totivirus_coat"/>
    <property type="match status" value="1"/>
</dbReference>
<sequence length="757" mass="79434">MAQPGPNNFLTGVIARPVGGGIVADNRFRRYRTVVRTSATIGGSEDSRVTSIFYEIGRVFATSGAALSTAGDNAHLVEASYPTNSVLVEDFVGLAKKYSNFSANFQYSSLAGLAERLARGLAASSLYGDVTSTALRGNLPLAVHALATYDGPVNSLTDTVYIPRLVNTSITGDVFAVLANAVAGEGSSVATDVIELDANTRQPIIPETDTVGTPGAIVDALRVVGANMVASDQGPLFALAVTRGIHKVLSVVGHSDEAGITRDLLRCGGFSSPFGGLHYGLEEYVGLPQLQYNNASGTAAYCDAIAMSTAALTAHADPGVVYNDEWFPTFYDGTSTNDVTLRSGDAIEGTAQHSARNRAQLLASQQLFWAPYIAGLGKIFGAVGNTSVAERFATGASYGLTADPRHLRHASVAPWFWIEPTGLIPHDFLGSRAEEEGFASFAYRDTQRSRPAWDRSALVGARDTTFSAYHVKMKGARTSWFLAHWLGHPLNGLGATRVRQVDPNTVIHPGPCPGNEQVRDRVEADLPITDYLWTRGQSPFPAPGELLNLSCNWGILFRHVTFTDDGDLHPEHIPSAHELGDCVVTIQVGRPIGLSIGPSNFGDSGARRARTRASIELAAARKRTMIFGRADVGEMPTASSAPGGIAGPAYDGHKGGNNGGAGGTGNSRAAAPGHASASTRQPDGEALRATPHDQPLRFPVLPRQQGGLGGGAAPVPPMNPAGNNNPPDDDNTPPQPPVIAGLPDSHPAAPGNGPTPE</sequence>
<evidence type="ECO:0000256" key="1">
    <source>
        <dbReference type="SAM" id="MobiDB-lite"/>
    </source>
</evidence>
<keyword evidence="2" id="KW-0946">Virion</keyword>
<reference evidence="2" key="1">
    <citation type="submission" date="2021-06" db="EMBL/GenBank/DDBJ databases">
        <title>Omnipresence of partitiviruses in aggregate sheath spot symptom-associated fungal strains isolated from paddies in Thailand.</title>
        <authorList>
            <person name="Neang S."/>
            <person name="Bincader S."/>
            <person name="Rangsuwan S."/>
            <person name="Keawmanee P."/>
            <person name="Rin S."/>
            <person name="Das S."/>
            <person name="Kondo H."/>
            <person name="Suzuki N."/>
            <person name="Salaipeth L."/>
            <person name="Rattanakreetakul C."/>
            <person name="Pongpisutta R."/>
            <person name="Arakawa M."/>
            <person name="Chiba S."/>
        </authorList>
    </citation>
    <scope>NUCLEOTIDE SEQUENCE</scope>
    <source>
        <strain evidence="2">NsVV1-T109</strain>
    </source>
</reference>
<dbReference type="InterPro" id="IPR008871">
    <property type="entry name" value="Totivirus_coat"/>
</dbReference>
<proteinExistence type="predicted"/>
<organism evidence="2">
    <name type="scientific">Nigrospora sphaerica victorivirus 1</name>
    <dbReference type="NCBI Taxonomy" id="2851965"/>
    <lineage>
        <taxon>Viruses</taxon>
        <taxon>Riboviria</taxon>
        <taxon>Orthornavirae</taxon>
        <taxon>Duplornaviricota</taxon>
        <taxon>Chrymotiviricetes</taxon>
        <taxon>Ghabrivirales</taxon>
        <taxon>Alphatotivirineae</taxon>
        <taxon>Pseudototiviridae</taxon>
        <taxon>Victorivirus</taxon>
    </lineage>
</organism>
<feature type="region of interest" description="Disordered" evidence="1">
    <location>
        <begin position="633"/>
        <end position="757"/>
    </location>
</feature>
<feature type="compositionally biased region" description="Low complexity" evidence="1">
    <location>
        <begin position="638"/>
        <end position="650"/>
    </location>
</feature>
<feature type="compositionally biased region" description="Basic and acidic residues" evidence="1">
    <location>
        <begin position="682"/>
        <end position="695"/>
    </location>
</feature>
<dbReference type="EMBL" id="LC637862">
    <property type="protein sequence ID" value="BCY26964.1"/>
    <property type="molecule type" value="Genomic_RNA"/>
</dbReference>
<name>A0A915V7T3_9VIRU</name>
<evidence type="ECO:0000313" key="2">
    <source>
        <dbReference type="EMBL" id="BCY26964.1"/>
    </source>
</evidence>
<accession>A0A915V7T3</accession>
<feature type="compositionally biased region" description="Gly residues" evidence="1">
    <location>
        <begin position="655"/>
        <end position="665"/>
    </location>
</feature>
<gene>
    <name evidence="2" type="primary">CP</name>
</gene>
<keyword evidence="2" id="KW-0167">Capsid protein</keyword>